<dbReference type="EMBL" id="JBHTCA010000006">
    <property type="protein sequence ID" value="MFC7409325.1"/>
    <property type="molecule type" value="Genomic_DNA"/>
</dbReference>
<dbReference type="CDD" id="cd02440">
    <property type="entry name" value="AdoMet_MTases"/>
    <property type="match status" value="1"/>
</dbReference>
<evidence type="ECO:0000259" key="4">
    <source>
        <dbReference type="Pfam" id="PF10672"/>
    </source>
</evidence>
<dbReference type="PANTHER" id="PTHR43042">
    <property type="entry name" value="SAM-DEPENDENT METHYLTRANSFERASE"/>
    <property type="match status" value="1"/>
</dbReference>
<evidence type="ECO:0000256" key="2">
    <source>
        <dbReference type="ARBA" id="ARBA00022679"/>
    </source>
</evidence>
<dbReference type="GO" id="GO:0032259">
    <property type="term" value="P:methylation"/>
    <property type="evidence" value="ECO:0007669"/>
    <property type="project" value="UniProtKB-KW"/>
</dbReference>
<gene>
    <name evidence="5" type="ORF">ACFQPB_10675</name>
</gene>
<dbReference type="RefSeq" id="WP_382222871.1">
    <property type="nucleotide sequence ID" value="NZ_JBHTCA010000006.1"/>
</dbReference>
<protein>
    <submittedName>
        <fullName evidence="5">Class I SAM-dependent methyltransferase</fullName>
        <ecNumber evidence="5">2.1.1.-</ecNumber>
    </submittedName>
</protein>
<dbReference type="Gene3D" id="3.40.50.150">
    <property type="entry name" value="Vaccinia Virus protein VP39"/>
    <property type="match status" value="1"/>
</dbReference>
<evidence type="ECO:0000313" key="5">
    <source>
        <dbReference type="EMBL" id="MFC7409325.1"/>
    </source>
</evidence>
<sequence>MQALLDTMAQLTRSTDAQRVFHGRGGQHPGCERWTLDAYPPVWLLTCFGDTDEPTVATLQAALAARWQAIAPGEPLNLVLQLRQPNHSETRLLCGAVPEPHEVSEAGVRYRAHLLRGQNHGLFLDMAEGRRWLRGHAQGAKVLNLFAYTCAFSVAALQGGARSVLNVDMASGALATGQQNHALNGLTGRARFLPHDIFKSWGKLTRGGPYDIVVVDPPSYQKGSFVATKDYARLLRRLPDLLAPDGRAMLCLNAPELGSDFLHGLVRDHAPGLTFEQRLPNPAAFADTDPERALKVLIYREPPLATPTAG</sequence>
<reference evidence="6" key="1">
    <citation type="journal article" date="2019" name="Int. J. Syst. Evol. Microbiol.">
        <title>The Global Catalogue of Microorganisms (GCM) 10K type strain sequencing project: providing services to taxonomists for standard genome sequencing and annotation.</title>
        <authorList>
            <consortium name="The Broad Institute Genomics Platform"/>
            <consortium name="The Broad Institute Genome Sequencing Center for Infectious Disease"/>
            <person name="Wu L."/>
            <person name="Ma J."/>
        </authorList>
    </citation>
    <scope>NUCLEOTIDE SEQUENCE [LARGE SCALE GENOMIC DNA]</scope>
    <source>
        <strain evidence="6">CGMCC 1.12371</strain>
    </source>
</reference>
<dbReference type="PANTHER" id="PTHR43042:SF3">
    <property type="entry name" value="RIBOSOMAL RNA LARGE SUBUNIT METHYLTRANSFERASE YWBD-RELATED"/>
    <property type="match status" value="1"/>
</dbReference>
<keyword evidence="1 5" id="KW-0489">Methyltransferase</keyword>
<dbReference type="EC" id="2.1.1.-" evidence="5"/>
<evidence type="ECO:0000256" key="1">
    <source>
        <dbReference type="ARBA" id="ARBA00022603"/>
    </source>
</evidence>
<dbReference type="InterPro" id="IPR019614">
    <property type="entry name" value="SAM-dep_methyl-trfase"/>
</dbReference>
<keyword evidence="3" id="KW-0949">S-adenosyl-L-methionine</keyword>
<proteinExistence type="predicted"/>
<name>A0ABW2QIT5_9BURK</name>
<dbReference type="InterPro" id="IPR029063">
    <property type="entry name" value="SAM-dependent_MTases_sf"/>
</dbReference>
<accession>A0ABW2QIT5</accession>
<dbReference type="Proteomes" id="UP001596501">
    <property type="component" value="Unassembled WGS sequence"/>
</dbReference>
<comment type="caution">
    <text evidence="5">The sequence shown here is derived from an EMBL/GenBank/DDBJ whole genome shotgun (WGS) entry which is preliminary data.</text>
</comment>
<evidence type="ECO:0000313" key="6">
    <source>
        <dbReference type="Proteomes" id="UP001596501"/>
    </source>
</evidence>
<dbReference type="SUPFAM" id="SSF53335">
    <property type="entry name" value="S-adenosyl-L-methionine-dependent methyltransferases"/>
    <property type="match status" value="1"/>
</dbReference>
<evidence type="ECO:0000256" key="3">
    <source>
        <dbReference type="ARBA" id="ARBA00022691"/>
    </source>
</evidence>
<organism evidence="5 6">
    <name type="scientific">Hydrogenophaga atypica</name>
    <dbReference type="NCBI Taxonomy" id="249409"/>
    <lineage>
        <taxon>Bacteria</taxon>
        <taxon>Pseudomonadati</taxon>
        <taxon>Pseudomonadota</taxon>
        <taxon>Betaproteobacteria</taxon>
        <taxon>Burkholderiales</taxon>
        <taxon>Comamonadaceae</taxon>
        <taxon>Hydrogenophaga</taxon>
    </lineage>
</organism>
<keyword evidence="2 5" id="KW-0808">Transferase</keyword>
<dbReference type="Pfam" id="PF10672">
    <property type="entry name" value="Methyltrans_SAM"/>
    <property type="match status" value="1"/>
</dbReference>
<keyword evidence="6" id="KW-1185">Reference proteome</keyword>
<dbReference type="GO" id="GO:0008168">
    <property type="term" value="F:methyltransferase activity"/>
    <property type="evidence" value="ECO:0007669"/>
    <property type="project" value="UniProtKB-KW"/>
</dbReference>
<feature type="domain" description="S-adenosylmethionine-dependent methyltransferase" evidence="4">
    <location>
        <begin position="19"/>
        <end position="300"/>
    </location>
</feature>